<comment type="caution">
    <text evidence="1">The sequence shown here is derived from an EMBL/GenBank/DDBJ whole genome shotgun (WGS) entry which is preliminary data.</text>
</comment>
<reference evidence="2" key="1">
    <citation type="journal article" date="2019" name="Int. J. Syst. Evol. Microbiol.">
        <title>The Global Catalogue of Microorganisms (GCM) 10K type strain sequencing project: providing services to taxonomists for standard genome sequencing and annotation.</title>
        <authorList>
            <consortium name="The Broad Institute Genomics Platform"/>
            <consortium name="The Broad Institute Genome Sequencing Center for Infectious Disease"/>
            <person name="Wu L."/>
            <person name="Ma J."/>
        </authorList>
    </citation>
    <scope>NUCLEOTIDE SEQUENCE [LARGE SCALE GENOMIC DNA]</scope>
    <source>
        <strain evidence="2">CCUG 57401</strain>
    </source>
</reference>
<keyword evidence="2" id="KW-1185">Reference proteome</keyword>
<gene>
    <name evidence="1" type="ORF">ACFPOE_11335</name>
</gene>
<proteinExistence type="predicted"/>
<name>A0ABW0NGS9_9BURK</name>
<dbReference type="RefSeq" id="WP_376850190.1">
    <property type="nucleotide sequence ID" value="NZ_JBHSMF010000006.1"/>
</dbReference>
<dbReference type="EMBL" id="JBHSMF010000006">
    <property type="protein sequence ID" value="MFC5498129.1"/>
    <property type="molecule type" value="Genomic_DNA"/>
</dbReference>
<evidence type="ECO:0000313" key="1">
    <source>
        <dbReference type="EMBL" id="MFC5498129.1"/>
    </source>
</evidence>
<accession>A0ABW0NGS9</accession>
<sequence>MSKVTTYSYVKAPGVTCSRLQAISVFCGTSTLTADGTWALLQDWMAGLDSADTPEGDTFRQSVAAASQALVTLAEPPPPAPPPPSVVPQAIDMVKAEVYFIRIGIDQEVKDAVAAAGAEAQAIWQRSKTVQRNNALMLQIATNVLHWTAADIDAHFIAADKIEI</sequence>
<organism evidence="1 2">
    <name type="scientific">Caenimonas terrae</name>
    <dbReference type="NCBI Taxonomy" id="696074"/>
    <lineage>
        <taxon>Bacteria</taxon>
        <taxon>Pseudomonadati</taxon>
        <taxon>Pseudomonadota</taxon>
        <taxon>Betaproteobacteria</taxon>
        <taxon>Burkholderiales</taxon>
        <taxon>Comamonadaceae</taxon>
        <taxon>Caenimonas</taxon>
    </lineage>
</organism>
<dbReference type="Proteomes" id="UP001596037">
    <property type="component" value="Unassembled WGS sequence"/>
</dbReference>
<evidence type="ECO:0000313" key="2">
    <source>
        <dbReference type="Proteomes" id="UP001596037"/>
    </source>
</evidence>
<protein>
    <submittedName>
        <fullName evidence="1">Uncharacterized protein</fullName>
    </submittedName>
</protein>